<keyword evidence="1" id="KW-0812">Transmembrane</keyword>
<proteinExistence type="predicted"/>
<evidence type="ECO:0000313" key="6">
    <source>
        <dbReference type="Proteomes" id="UP000193969"/>
    </source>
</evidence>
<keyword evidence="1" id="KW-0472">Membrane</keyword>
<dbReference type="OrthoDB" id="313603at2157"/>
<dbReference type="RefSeq" id="WP_084006234.1">
    <property type="nucleotide sequence ID" value="NZ_FXBN01000001.1"/>
</dbReference>
<evidence type="ECO:0000313" key="2">
    <source>
        <dbReference type="EMBL" id="OJH49536.1"/>
    </source>
</evidence>
<feature type="transmembrane region" description="Helical" evidence="1">
    <location>
        <begin position="44"/>
        <end position="63"/>
    </location>
</feature>
<organism evidence="2 5">
    <name type="scientific">Methanohalophilus portucalensis FDF-1</name>
    <dbReference type="NCBI Taxonomy" id="523843"/>
    <lineage>
        <taxon>Archaea</taxon>
        <taxon>Methanobacteriati</taxon>
        <taxon>Methanobacteriota</taxon>
        <taxon>Stenosarchaea group</taxon>
        <taxon>Methanomicrobia</taxon>
        <taxon>Methanosarcinales</taxon>
        <taxon>Methanosarcinaceae</taxon>
        <taxon>Methanohalophilus</taxon>
    </lineage>
</organism>
<feature type="transmembrane region" description="Helical" evidence="1">
    <location>
        <begin position="124"/>
        <end position="143"/>
    </location>
</feature>
<feature type="transmembrane region" description="Helical" evidence="1">
    <location>
        <begin position="321"/>
        <end position="339"/>
    </location>
</feature>
<dbReference type="Pfam" id="PF09997">
    <property type="entry name" value="DUF2238"/>
    <property type="match status" value="1"/>
</dbReference>
<accession>A0A1L9C512</accession>
<feature type="transmembrane region" description="Helical" evidence="1">
    <location>
        <begin position="399"/>
        <end position="417"/>
    </location>
</feature>
<feature type="transmembrane region" description="Helical" evidence="1">
    <location>
        <begin position="290"/>
        <end position="309"/>
    </location>
</feature>
<dbReference type="AlphaFoldDB" id="A0A1L9C512"/>
<dbReference type="EMBL" id="RJJH01000001">
    <property type="protein sequence ID" value="RNI13608.1"/>
    <property type="molecule type" value="Genomic_DNA"/>
</dbReference>
<feature type="transmembrane region" description="Helical" evidence="1">
    <location>
        <begin position="20"/>
        <end position="38"/>
    </location>
</feature>
<gene>
    <name evidence="3" type="ORF">EFE41_03265</name>
    <name evidence="2" type="ORF">MPF_0324</name>
    <name evidence="4" type="ORF">SAMN06264941_1010</name>
</gene>
<sequence>MMDNRDDLVHILHDTRLNTVLSWAIVLVLIFLATVNFFEGRFTWTILIIFIVIIVILPGVFFCKPSVMPSWLLLLLVLIPIVGNTTAYYFFLTRIPVYISVATLSLLIVAELNWFTSVRMNPKFAIYLVIITTLAVTGMWHFMRWVLDVMIGTTFLLDGRSVDAINAAVMYEFIYALIAGIVAGVLFGWYFKTMMKKGASSIIFPDRGMVASQEHIYSEPPKVIRKLLGLSVQRQKNITIFLQACLVVLFIFGIFSRELHILRSAFLALIITFVPAFMRHRHNLSLDPSLTLWITIAVFLDAIGTFWLYDNLARWDNLTHAASSSTVAAAGYVILRAIDIYDPEINIPPRTMFVFIPLFILSVGVMWEILEFITDELTLMLGIDAFYSQHGIHDTMGDMLFNLIGSIVVAFWGTVYLNSLSYKIAELFEKRFDSKKQ</sequence>
<evidence type="ECO:0000313" key="4">
    <source>
        <dbReference type="EMBL" id="SMH35586.1"/>
    </source>
</evidence>
<feature type="transmembrane region" description="Helical" evidence="1">
    <location>
        <begin position="173"/>
        <end position="191"/>
    </location>
</feature>
<dbReference type="Proteomes" id="UP000193969">
    <property type="component" value="Unassembled WGS sequence"/>
</dbReference>
<evidence type="ECO:0000313" key="5">
    <source>
        <dbReference type="Proteomes" id="UP000185713"/>
    </source>
</evidence>
<reference evidence="3 7" key="4">
    <citation type="submission" date="2018-10" db="EMBL/GenBank/DDBJ databases">
        <title>Cultivation of a novel Methanohalophilus strain from Kebrit Deep of the Red Sea and a genomic comparison of members of the genus Methanohalophilus.</title>
        <authorList>
            <person name="Guan Y."/>
            <person name="Ngugi D.K."/>
            <person name="Stingl U."/>
        </authorList>
    </citation>
    <scope>NUCLEOTIDE SEQUENCE [LARGE SCALE GENOMIC DNA]</scope>
    <source>
        <strain evidence="3 7">DSM 7471</strain>
    </source>
</reference>
<evidence type="ECO:0000313" key="3">
    <source>
        <dbReference type="EMBL" id="RNI13608.1"/>
    </source>
</evidence>
<feature type="transmembrane region" description="Helical" evidence="1">
    <location>
        <begin position="261"/>
        <end position="278"/>
    </location>
</feature>
<keyword evidence="1" id="KW-1133">Transmembrane helix</keyword>
<feature type="transmembrane region" description="Helical" evidence="1">
    <location>
        <begin position="238"/>
        <end position="255"/>
    </location>
</feature>
<dbReference type="Proteomes" id="UP000278252">
    <property type="component" value="Unassembled WGS sequence"/>
</dbReference>
<dbReference type="EMBL" id="FXBN01000001">
    <property type="protein sequence ID" value="SMH35586.1"/>
    <property type="molecule type" value="Genomic_DNA"/>
</dbReference>
<reference evidence="4" key="3">
    <citation type="submission" date="2017-04" db="EMBL/GenBank/DDBJ databases">
        <authorList>
            <person name="Afonso C.L."/>
            <person name="Miller P.J."/>
            <person name="Scott M.A."/>
            <person name="Spackman E."/>
            <person name="Goraichik I."/>
            <person name="Dimitrov K.M."/>
            <person name="Suarez D.L."/>
            <person name="Swayne D.E."/>
        </authorList>
    </citation>
    <scope>NUCLEOTIDE SEQUENCE [LARGE SCALE GENOMIC DNA]</scope>
    <source>
        <strain evidence="4">FDF-1</strain>
    </source>
</reference>
<dbReference type="Proteomes" id="UP000185713">
    <property type="component" value="Unassembled WGS sequence"/>
</dbReference>
<reference evidence="6" key="2">
    <citation type="submission" date="2017-04" db="EMBL/GenBank/DDBJ databases">
        <authorList>
            <person name="Varghese N."/>
            <person name="Submissions S."/>
        </authorList>
    </citation>
    <scope>NUCLEOTIDE SEQUENCE [LARGE SCALE GENOMIC DNA]</scope>
    <source>
        <strain evidence="6">FDF-1</strain>
    </source>
</reference>
<dbReference type="EMBL" id="JWTK01000002">
    <property type="protein sequence ID" value="OJH49536.1"/>
    <property type="molecule type" value="Genomic_DNA"/>
</dbReference>
<feature type="transmembrane region" description="Helical" evidence="1">
    <location>
        <begin position="351"/>
        <end position="370"/>
    </location>
</feature>
<keyword evidence="6" id="KW-1185">Reference proteome</keyword>
<dbReference type="InterPro" id="IPR014509">
    <property type="entry name" value="YjdF-like"/>
</dbReference>
<dbReference type="STRING" id="523843.SAMN06264941_1010"/>
<name>A0A1L9C512_9EURY</name>
<protein>
    <recommendedName>
        <fullName evidence="8">DUF2238 domain-containing protein</fullName>
    </recommendedName>
</protein>
<reference evidence="2 5" key="1">
    <citation type="submission" date="2014-12" db="EMBL/GenBank/DDBJ databases">
        <title>The genome sequence of Methanohalophilus portucalensis strain FDF1.</title>
        <authorList>
            <person name="Lai M.-C."/>
            <person name="Lai S.-J."/>
        </authorList>
    </citation>
    <scope>NUCLEOTIDE SEQUENCE [LARGE SCALE GENOMIC DNA]</scope>
    <source>
        <strain evidence="2 5">FDF-1</strain>
    </source>
</reference>
<evidence type="ECO:0000256" key="1">
    <source>
        <dbReference type="SAM" id="Phobius"/>
    </source>
</evidence>
<feature type="transmembrane region" description="Helical" evidence="1">
    <location>
        <begin position="70"/>
        <end position="91"/>
    </location>
</feature>
<feature type="transmembrane region" description="Helical" evidence="1">
    <location>
        <begin position="97"/>
        <end position="115"/>
    </location>
</feature>
<evidence type="ECO:0008006" key="8">
    <source>
        <dbReference type="Google" id="ProtNLM"/>
    </source>
</evidence>
<evidence type="ECO:0000313" key="7">
    <source>
        <dbReference type="Proteomes" id="UP000278252"/>
    </source>
</evidence>